<dbReference type="GO" id="GO:0030026">
    <property type="term" value="P:intracellular manganese ion homeostasis"/>
    <property type="evidence" value="ECO:0007669"/>
    <property type="project" value="EnsemblFungi"/>
</dbReference>
<feature type="compositionally biased region" description="Low complexity" evidence="7">
    <location>
        <begin position="632"/>
        <end position="650"/>
    </location>
</feature>
<feature type="domain" description="CNNM transmembrane" evidence="9">
    <location>
        <begin position="54"/>
        <end position="241"/>
    </location>
</feature>
<dbReference type="KEGG" id="sapo:SAPIO_CDS8127"/>
<dbReference type="OrthoDB" id="5353557at2759"/>
<feature type="transmembrane region" description="Helical" evidence="8">
    <location>
        <begin position="144"/>
        <end position="165"/>
    </location>
</feature>
<keyword evidence="5 6" id="KW-0472">Membrane</keyword>
<dbReference type="Proteomes" id="UP000028545">
    <property type="component" value="Unassembled WGS sequence"/>
</dbReference>
<feature type="compositionally biased region" description="Acidic residues" evidence="7">
    <location>
        <begin position="544"/>
        <end position="554"/>
    </location>
</feature>
<feature type="compositionally biased region" description="Basic and acidic residues" evidence="7">
    <location>
        <begin position="411"/>
        <end position="422"/>
    </location>
</feature>
<evidence type="ECO:0000256" key="4">
    <source>
        <dbReference type="ARBA" id="ARBA00022989"/>
    </source>
</evidence>
<dbReference type="InterPro" id="IPR044751">
    <property type="entry name" value="Ion_transp-like_CBS"/>
</dbReference>
<organism evidence="10 11">
    <name type="scientific">Pseudallescheria apiosperma</name>
    <name type="common">Scedosporium apiospermum</name>
    <dbReference type="NCBI Taxonomy" id="563466"/>
    <lineage>
        <taxon>Eukaryota</taxon>
        <taxon>Fungi</taxon>
        <taxon>Dikarya</taxon>
        <taxon>Ascomycota</taxon>
        <taxon>Pezizomycotina</taxon>
        <taxon>Sordariomycetes</taxon>
        <taxon>Hypocreomycetidae</taxon>
        <taxon>Microascales</taxon>
        <taxon>Microascaceae</taxon>
        <taxon>Scedosporium</taxon>
    </lineage>
</organism>
<dbReference type="GO" id="GO:0010961">
    <property type="term" value="P:intracellular magnesium ion homeostasis"/>
    <property type="evidence" value="ECO:0007669"/>
    <property type="project" value="EnsemblFungi"/>
</dbReference>
<feature type="compositionally biased region" description="Polar residues" evidence="7">
    <location>
        <begin position="496"/>
        <end position="509"/>
    </location>
</feature>
<feature type="compositionally biased region" description="Polar residues" evidence="7">
    <location>
        <begin position="616"/>
        <end position="631"/>
    </location>
</feature>
<dbReference type="PANTHER" id="PTHR12064:SF97">
    <property type="entry name" value="METAL TRANSPORTER CNNM-5"/>
    <property type="match status" value="1"/>
</dbReference>
<evidence type="ECO:0000256" key="7">
    <source>
        <dbReference type="SAM" id="MobiDB-lite"/>
    </source>
</evidence>
<name>A0A084FYY0_PSEDA</name>
<feature type="transmembrane region" description="Helical" evidence="8">
    <location>
        <begin position="61"/>
        <end position="84"/>
    </location>
</feature>
<dbReference type="EMBL" id="JOWA01000121">
    <property type="protein sequence ID" value="KEZ40292.1"/>
    <property type="molecule type" value="Genomic_DNA"/>
</dbReference>
<gene>
    <name evidence="10" type="ORF">SAPIO_CDS8127</name>
</gene>
<dbReference type="FunFam" id="3.10.580.10:FF:000006">
    <property type="entry name" value="DUF21 and CBS domain protein"/>
    <property type="match status" value="1"/>
</dbReference>
<comment type="caution">
    <text evidence="10">The sequence shown here is derived from an EMBL/GenBank/DDBJ whole genome shotgun (WGS) entry which is preliminary data.</text>
</comment>
<keyword evidence="4 6" id="KW-1133">Transmembrane helix</keyword>
<dbReference type="InterPro" id="IPR046342">
    <property type="entry name" value="CBS_dom_sf"/>
</dbReference>
<evidence type="ECO:0000256" key="6">
    <source>
        <dbReference type="PROSITE-ProRule" id="PRU01193"/>
    </source>
</evidence>
<dbReference type="SUPFAM" id="SSF54631">
    <property type="entry name" value="CBS-domain pair"/>
    <property type="match status" value="1"/>
</dbReference>
<feature type="compositionally biased region" description="Low complexity" evidence="7">
    <location>
        <begin position="714"/>
        <end position="724"/>
    </location>
</feature>
<feature type="compositionally biased region" description="Basic and acidic residues" evidence="7">
    <location>
        <begin position="429"/>
        <end position="440"/>
    </location>
</feature>
<evidence type="ECO:0000256" key="5">
    <source>
        <dbReference type="ARBA" id="ARBA00023136"/>
    </source>
</evidence>
<evidence type="ECO:0000256" key="1">
    <source>
        <dbReference type="ARBA" id="ARBA00004141"/>
    </source>
</evidence>
<comment type="subcellular location">
    <subcellularLocation>
        <location evidence="1">Membrane</location>
        <topology evidence="1">Multi-pass membrane protein</topology>
    </subcellularLocation>
</comment>
<feature type="compositionally biased region" description="Polar residues" evidence="7">
    <location>
        <begin position="593"/>
        <end position="608"/>
    </location>
</feature>
<dbReference type="GO" id="GO:0016020">
    <property type="term" value="C:membrane"/>
    <property type="evidence" value="ECO:0007669"/>
    <property type="project" value="UniProtKB-SubCell"/>
</dbReference>
<accession>A0A084FYY0</accession>
<dbReference type="RefSeq" id="XP_016640091.1">
    <property type="nucleotide sequence ID" value="XM_016789828.1"/>
</dbReference>
<dbReference type="AlphaFoldDB" id="A0A084FYY0"/>
<dbReference type="CDD" id="cd04590">
    <property type="entry name" value="CBS_pair_CorC_HlyC_assoc"/>
    <property type="match status" value="1"/>
</dbReference>
<dbReference type="PROSITE" id="PS51846">
    <property type="entry name" value="CNNM"/>
    <property type="match status" value="1"/>
</dbReference>
<evidence type="ECO:0000256" key="3">
    <source>
        <dbReference type="ARBA" id="ARBA00022737"/>
    </source>
</evidence>
<feature type="transmembrane region" description="Helical" evidence="8">
    <location>
        <begin position="177"/>
        <end position="197"/>
    </location>
</feature>
<feature type="compositionally biased region" description="Low complexity" evidence="7">
    <location>
        <begin position="513"/>
        <end position="526"/>
    </location>
</feature>
<evidence type="ECO:0000256" key="2">
    <source>
        <dbReference type="ARBA" id="ARBA00022692"/>
    </source>
</evidence>
<dbReference type="HOGENOM" id="CLU_011310_3_0_1"/>
<keyword evidence="11" id="KW-1185">Reference proteome</keyword>
<evidence type="ECO:0000313" key="11">
    <source>
        <dbReference type="Proteomes" id="UP000028545"/>
    </source>
</evidence>
<reference evidence="10 11" key="1">
    <citation type="journal article" date="2014" name="Genome Announc.">
        <title>Draft genome sequence of the pathogenic fungus Scedosporium apiospermum.</title>
        <authorList>
            <person name="Vandeputte P."/>
            <person name="Ghamrawi S."/>
            <person name="Rechenmann M."/>
            <person name="Iltis A."/>
            <person name="Giraud S."/>
            <person name="Fleury M."/>
            <person name="Thornton C."/>
            <person name="Delhaes L."/>
            <person name="Meyer W."/>
            <person name="Papon N."/>
            <person name="Bouchara J.P."/>
        </authorList>
    </citation>
    <scope>NUCLEOTIDE SEQUENCE [LARGE SCALE GENOMIC DNA]</scope>
    <source>
        <strain evidence="10 11">IHEM 14462</strain>
    </source>
</reference>
<feature type="compositionally biased region" description="Basic residues" evidence="7">
    <location>
        <begin position="761"/>
        <end position="773"/>
    </location>
</feature>
<sequence length="773" mass="81413">MSTTRARPPVLNAFLSARSAVIGLCRVAFLGLRHVTAAPLTALGHGGVHEPEADGPGLVFLYILSAILVVAGGAFAGLTIAFMGQDGIYLKVLKDDIHESSSKRRAAEKVLNLLTRGKHWVLVTLLLANVVVNESLPVVLDRCLGGGIAAIIGSTVLIVIFGEVVPQSICVRYGLPIGGFMAPAVLLLMWITAPVSWPMAKLLDYILGTHEGTVYKKSGLKTLVTLHQTIGEVNERLNTDEVTIIRAVLDLKDKPVGNIMTPMVDVFTLSADAVLDEKLMGRILSAGYSRIPVHQPGNPTNFVGMLLVKILITYDPEDCMQVKDFPLAALPETRPETSCLDILNYFQDGKSHMALVSSAPGQDHGAAGVVTLEDVIEELIGEEIIDESDVYIDVHKAIRRLTPAPTTMLFRRDSVHADKTAREQNLPGEGRRSTDSRKPDIAVTGPDGEGPPASPKTVTFMMKRTSGGVDGVESSTIPVKNMDQLRQHLRHLGPSNPASNPKNTTSPSVTIKPGSSAMPSPASGPAKDIRRAKSALAIVHQPEAEEGDESDEETPLLVSKMTPKGKESHLTSGKLGYGTADSNGSGTPKAETQAITTQSVRSDGSVTITPGDDLATSLSKGQSSEPQSPQMSGSNTSSTNNNNNNKNDNSGNGGGINFESPSRPTMCRTGAITESYVETGGVRKVVISASSGDEEDEAAASAGGSPVAQPTPPIAITTTTTKQPGAEDNGEAHDLLDVVSPSTEASTSTVGQGQGGGVSGRKNKKKRKGGKKK</sequence>
<keyword evidence="3" id="KW-0677">Repeat</keyword>
<dbReference type="PANTHER" id="PTHR12064">
    <property type="entry name" value="METAL TRANSPORTER CNNM"/>
    <property type="match status" value="1"/>
</dbReference>
<protein>
    <recommendedName>
        <fullName evidence="9">CNNM transmembrane domain-containing protein</fullName>
    </recommendedName>
</protein>
<dbReference type="InterPro" id="IPR002550">
    <property type="entry name" value="CNNM"/>
</dbReference>
<dbReference type="OMA" id="IMAEDTV"/>
<evidence type="ECO:0000313" key="10">
    <source>
        <dbReference type="EMBL" id="KEZ40292.1"/>
    </source>
</evidence>
<proteinExistence type="predicted"/>
<feature type="transmembrane region" description="Helical" evidence="8">
    <location>
        <begin position="113"/>
        <end position="132"/>
    </location>
</feature>
<dbReference type="GO" id="GO:0005737">
    <property type="term" value="C:cytoplasm"/>
    <property type="evidence" value="ECO:0007669"/>
    <property type="project" value="TreeGrafter"/>
</dbReference>
<dbReference type="GeneID" id="27727199"/>
<keyword evidence="2 6" id="KW-0812">Transmembrane</keyword>
<dbReference type="Pfam" id="PF01595">
    <property type="entry name" value="CNNM"/>
    <property type="match status" value="1"/>
</dbReference>
<dbReference type="GO" id="GO:0007005">
    <property type="term" value="P:mitochondrion organization"/>
    <property type="evidence" value="ECO:0007669"/>
    <property type="project" value="EnsemblFungi"/>
</dbReference>
<dbReference type="InterPro" id="IPR045095">
    <property type="entry name" value="ACDP"/>
</dbReference>
<feature type="region of interest" description="Disordered" evidence="7">
    <location>
        <begin position="411"/>
        <end position="457"/>
    </location>
</feature>
<evidence type="ECO:0000259" key="9">
    <source>
        <dbReference type="PROSITE" id="PS51846"/>
    </source>
</evidence>
<dbReference type="VEuPathDB" id="FungiDB:SAPIO_CDS8127"/>
<feature type="region of interest" description="Disordered" evidence="7">
    <location>
        <begin position="490"/>
        <end position="773"/>
    </location>
</feature>
<dbReference type="Gene3D" id="3.10.580.10">
    <property type="entry name" value="CBS-domain"/>
    <property type="match status" value="1"/>
</dbReference>
<evidence type="ECO:0000256" key="8">
    <source>
        <dbReference type="SAM" id="Phobius"/>
    </source>
</evidence>